<sequence length="565" mass="54484">MDALTGMRGSGRGAAAAAAAAVGHPHRRGAVARAAVTAAVTVAAVAVAASAVAPTGAAGQVSGPQRLLTAEFLEWASTRPALSAAVDAFIDALPTRELPLAAGGGDGGGGLGAVGGSGGSGIGGGVRLPGTAAHPTVSDVPPVTASGVGDLNADGTGDRLWGDGARNALEVGYSPPNQSSGVVYTTVVDTSPLSLAAGDAFGSALAGMPGPLAFVGAHKAGGGDGALHLLALARVPAGEDASPAAYPTYAIAQQGLLRPGEGDWGGVLPSGTGFGASLSVMDDAVVGDDAAELDILVGDMDGNVFGVAIGDGMTAVRVVPIRRAPSSTSPDAGASPAASPDASPSAAPEAAAPATAAPETAAPTPAPVAPSPTATATTTPVRTAAPTAGPSSTATPPVSPSPTATAAPSAAPAPEATPAGSSSPPPSPTPSEAEGTPTPAPPARPACLYTPSHCDCAPVSAVSTPAAAGRCLTPTVLGSPDGPTPRLCRRRSCAGGWTCYCPDGSGSPETGVCEVTRERRRIYVASSQQGQGGGSGRRRLLGQGEEDTVSCVATYKMVTVVHPPK</sequence>
<dbReference type="Proteomes" id="UP000798662">
    <property type="component" value="Chromosome 2"/>
</dbReference>
<proteinExistence type="predicted"/>
<organism evidence="1 2">
    <name type="scientific">Pyropia yezoensis</name>
    <name type="common">Susabi-nori</name>
    <name type="synonym">Porphyra yezoensis</name>
    <dbReference type="NCBI Taxonomy" id="2788"/>
    <lineage>
        <taxon>Eukaryota</taxon>
        <taxon>Rhodophyta</taxon>
        <taxon>Bangiophyceae</taxon>
        <taxon>Bangiales</taxon>
        <taxon>Bangiaceae</taxon>
        <taxon>Pyropia</taxon>
    </lineage>
</organism>
<protein>
    <submittedName>
        <fullName evidence="1">Uncharacterized protein</fullName>
    </submittedName>
</protein>
<gene>
    <name evidence="1" type="ORF">I4F81_005418</name>
</gene>
<name>A0ACC3BZF8_PYRYE</name>
<dbReference type="EMBL" id="CM020619">
    <property type="protein sequence ID" value="KAK1862851.1"/>
    <property type="molecule type" value="Genomic_DNA"/>
</dbReference>
<evidence type="ECO:0000313" key="2">
    <source>
        <dbReference type="Proteomes" id="UP000798662"/>
    </source>
</evidence>
<comment type="caution">
    <text evidence="1">The sequence shown here is derived from an EMBL/GenBank/DDBJ whole genome shotgun (WGS) entry which is preliminary data.</text>
</comment>
<evidence type="ECO:0000313" key="1">
    <source>
        <dbReference type="EMBL" id="KAK1862851.1"/>
    </source>
</evidence>
<reference evidence="1" key="1">
    <citation type="submission" date="2019-11" db="EMBL/GenBank/DDBJ databases">
        <title>Nori genome reveals adaptations in red seaweeds to the harsh intertidal environment.</title>
        <authorList>
            <person name="Wang D."/>
            <person name="Mao Y."/>
        </authorList>
    </citation>
    <scope>NUCLEOTIDE SEQUENCE</scope>
    <source>
        <tissue evidence="1">Gametophyte</tissue>
    </source>
</reference>
<keyword evidence="2" id="KW-1185">Reference proteome</keyword>
<accession>A0ACC3BZF8</accession>